<feature type="compositionally biased region" description="Polar residues" evidence="1">
    <location>
        <begin position="605"/>
        <end position="619"/>
    </location>
</feature>
<evidence type="ECO:0000256" key="1">
    <source>
        <dbReference type="SAM" id="MobiDB-lite"/>
    </source>
</evidence>
<keyword evidence="4" id="KW-1185">Reference proteome</keyword>
<feature type="compositionally biased region" description="Basic and acidic residues" evidence="1">
    <location>
        <begin position="1077"/>
        <end position="1091"/>
    </location>
</feature>
<feature type="region of interest" description="Disordered" evidence="1">
    <location>
        <begin position="1283"/>
        <end position="1302"/>
    </location>
</feature>
<dbReference type="GO" id="GO:0070886">
    <property type="term" value="P:positive regulation of calcineurin-NFAT signaling cascade"/>
    <property type="evidence" value="ECO:0007669"/>
    <property type="project" value="TreeGrafter"/>
</dbReference>
<feature type="compositionally biased region" description="Polar residues" evidence="1">
    <location>
        <begin position="1655"/>
        <end position="1668"/>
    </location>
</feature>
<feature type="compositionally biased region" description="Low complexity" evidence="1">
    <location>
        <begin position="1613"/>
        <end position="1624"/>
    </location>
</feature>
<dbReference type="EMBL" id="OY660882">
    <property type="protein sequence ID" value="CAJ1081204.1"/>
    <property type="molecule type" value="Genomic_DNA"/>
</dbReference>
<evidence type="ECO:0000259" key="2">
    <source>
        <dbReference type="Pfam" id="PF15232"/>
    </source>
</evidence>
<name>A0AAV1H8W0_XYRNO</name>
<evidence type="ECO:0000313" key="3">
    <source>
        <dbReference type="EMBL" id="CAJ1081204.1"/>
    </source>
</evidence>
<feature type="region of interest" description="Disordered" evidence="1">
    <location>
        <begin position="602"/>
        <end position="633"/>
    </location>
</feature>
<feature type="compositionally biased region" description="Polar residues" evidence="1">
    <location>
        <begin position="1743"/>
        <end position="1755"/>
    </location>
</feature>
<dbReference type="InterPro" id="IPR052303">
    <property type="entry name" value="CEFIP"/>
</dbReference>
<protein>
    <submittedName>
        <fullName evidence="3">Uncharacterized protein LOC122867690</fullName>
    </submittedName>
</protein>
<feature type="compositionally biased region" description="Polar residues" evidence="1">
    <location>
        <begin position="1480"/>
        <end position="1497"/>
    </location>
</feature>
<organism evidence="3 4">
    <name type="scientific">Xyrichtys novacula</name>
    <name type="common">Pearly razorfish</name>
    <name type="synonym">Hemipteronotus novacula</name>
    <dbReference type="NCBI Taxonomy" id="13765"/>
    <lineage>
        <taxon>Eukaryota</taxon>
        <taxon>Metazoa</taxon>
        <taxon>Chordata</taxon>
        <taxon>Craniata</taxon>
        <taxon>Vertebrata</taxon>
        <taxon>Euteleostomi</taxon>
        <taxon>Actinopterygii</taxon>
        <taxon>Neopterygii</taxon>
        <taxon>Teleostei</taxon>
        <taxon>Neoteleostei</taxon>
        <taxon>Acanthomorphata</taxon>
        <taxon>Eupercaria</taxon>
        <taxon>Labriformes</taxon>
        <taxon>Labridae</taxon>
        <taxon>Xyrichtys</taxon>
    </lineage>
</organism>
<dbReference type="PANTHER" id="PTHR33775">
    <property type="entry name" value="CARDIAC-ENRICHED FHL2-INTERACTING PROTEIN-RELATED"/>
    <property type="match status" value="1"/>
</dbReference>
<sequence>MSCLEKRHMSHRGGSMLHHRFPNGFSDLFMDDTDREVSTLTDRAFRSLCIGDDAVYNDEFLYGYSPFSCHKPLVGEPVKKTHHKESKKQGQSKSEKNYNQPWKQQQKGMSNMSSFLKAFSATEESCEGMLIKNGCLTDLKGESWDKSALRSIQRELSEFSSDYPTNLTDGHYKKCHRHHSGSGPSNKTGKEFAPPSGKSTKIKNGKSTVKLRKLNIKNFFLHSEFSPFQAWRDFNRFPFGQEDTVLPTDCIPKWYDLPFYKELTEAHRQETQHTEEVPPKSQKALQPPPSIAPKPTHPPPPPKVLPKPSAAQAEKRCSSDVGEGSSAPWRRNNSRAKSVIPLNQSGIPAQESISKTADESMFLVKKETRSVEVKAVEEVSSLASTPFSICQLMTPLIPSRQPTETSEILQAVLSPSALDLPLRPHSEAKLTPEPPVKRESYKSLASSILFNLKDNRKRVKSRYSPPKFKTLEVPEGGSQSPQSDNLKCSQAGSEGNASGLSTPAIIKEEATVCSPVLESNSIPTIDPNKPDSETPLSDDYLLSHLLQSKKEAAAHSSLSEDNPISPLIHSKKTKSPRAKKLNYPSLNLYKKASLADSDMKYLQVPPNSDASTHTDQPNELSPPACNKDPSPKAWPANTFGLSPNTLNVNKDCSPLISPCVPEKEGLSSNVSVCKILSNVPCKAKQPTKDLKDTELGLQPVISKERDSNLQHLNTMEVIRAAREAISAAKNKARMAAQSDNINKTILQKEELKEREIDKRVDISKKMCNGKSLLSENDNTSSQSRNEAMVCQKANIKKEAPPVPKRNFTKSDIQLSLDKQQTNNVDNLTNGDSGNTNVELEMKEHESAQKQARLKHIFSARQNNYIKYQRHAEMDEEQEELEDGDLKVKLRLEADEEVIPLEEMRDSEHIINDLHALKELERARLSDRIHDNSKNKLDVTNIEEEARAKNDLISRELRNIKKGMLSMRGNTSAKRELFTKKEVEQSRPEAFTKIDSNVIVNKALINDNYDKAKVALEEIISERQKRNNVTEQDANPVLNESADDESYVKKVQQGKKAMKDVAMEAAEKQTGFSNSPKTDLKERLSDLRDNSHIRQILSQTEPRSAETYKTALKKSPLKNSAHHVGTSYESEEGHLRDLDRRLSEDGIENMMNQNGGRSDAPPVPPRNKKGENRGDGSLTEETNNQTDLGEKDIFKAEGKYENDVVHLKEMSLGSGKQNIASDPFMTEAVPCQSETYSDQKPSHVLQNASSHLIIDAVCDTAIPAKNQQTGYTLGLSGNEEKERDLLTDWSSTKESTAESSSDRTKELYKIKRKAPLKPDNVNVSGNVSGIHLMEGEIDKTQRTEEFNAESEVLNETPGKIISPLLLVNGMSINQSPPDHASLSSKSSYFSVESALHRNFETESNVYHSLENLIGEVEEVDELMLNILQNKKQDSDKIEAEYYSLSDHDSELERVKQPIMSPEEEAQVPNKFSKEGDDTSTDHCSAQDEQNQTPMSPSNTFSPTLGIPALFKVKDNTFSNKVKKSVQPWPRRGSQSVSVKVEEELHPVKENPKLLLTDEPANKEIMPGQDETFKAKIITTSPHPLLLPSNLQTENPKKPQDAGFLTVPQEDDRFSGVSPSSEGVESITTSTIDTADEMGVNDELLVEHEVLKVPSERSGSTCSGNESQTGLPKPPAVLPKSEKAVLRAMKLATRRMKKEEAQKSSHKSSSSKHRPERHKSDKSEHKNSRNSKSSERKHRDKTYVGHNQSETHNSIDSNDGGEQPSDVRRGYSSENQQLDKKDMIQETQGQSQDMIEALPRAATQRQGRSNSRHIREKPQQRHYSSDRVISNVPVYKAHVGDRPTPVRPFQRSQSSDRYIGDKLERRLSADTTIHERPDLRTQRIEKSIMDELQQRGRARDKTGRDNPLRRSHSIDAYSADVPHPSTLSRQSSHTSHSSQLSRQSSIEHAIVTQSFPMTQRKLLQDPDSGQYFFVDMPVQVKTKTFFDPETGSYVQLPVQPPEAAVPQPSPLEVLTPPLVVYHGFVPVPLSPMAQKASIQAHHMAAEEFDQRHLERSRQMHCTDRHQYLEPVYGQHEHMLGEFIGTEELDCPS</sequence>
<feature type="compositionally biased region" description="Basic and acidic residues" evidence="1">
    <location>
        <begin position="1763"/>
        <end position="1776"/>
    </location>
</feature>
<feature type="compositionally biased region" description="Basic and acidic residues" evidence="1">
    <location>
        <begin position="1716"/>
        <end position="1725"/>
    </location>
</feature>
<feature type="compositionally biased region" description="Basic residues" evidence="1">
    <location>
        <begin position="1702"/>
        <end position="1715"/>
    </location>
</feature>
<proteinExistence type="predicted"/>
<feature type="compositionally biased region" description="Polar residues" evidence="1">
    <location>
        <begin position="477"/>
        <end position="500"/>
    </location>
</feature>
<gene>
    <name evidence="3" type="ORF">XNOV1_A016111</name>
</gene>
<feature type="compositionally biased region" description="Basic residues" evidence="1">
    <location>
        <begin position="569"/>
        <end position="579"/>
    </location>
</feature>
<feature type="compositionally biased region" description="Pro residues" evidence="1">
    <location>
        <begin position="286"/>
        <end position="305"/>
    </location>
</feature>
<feature type="region of interest" description="Disordered" evidence="1">
    <location>
        <begin position="553"/>
        <end position="579"/>
    </location>
</feature>
<dbReference type="PANTHER" id="PTHR33775:SF2">
    <property type="entry name" value="CARDIAC-ENRICHED FHL2-INTERACTING PROTEIN"/>
    <property type="match status" value="1"/>
</dbReference>
<feature type="compositionally biased region" description="Low complexity" evidence="1">
    <location>
        <begin position="1289"/>
        <end position="1298"/>
    </location>
</feature>
<feature type="region of interest" description="Disordered" evidence="1">
    <location>
        <begin position="1147"/>
        <end position="1190"/>
    </location>
</feature>
<feature type="region of interest" description="Disordered" evidence="1">
    <location>
        <begin position="518"/>
        <end position="537"/>
    </location>
</feature>
<feature type="region of interest" description="Disordered" evidence="1">
    <location>
        <begin position="1649"/>
        <end position="1776"/>
    </location>
</feature>
<feature type="region of interest" description="Disordered" evidence="1">
    <location>
        <begin position="1608"/>
        <end position="1634"/>
    </location>
</feature>
<dbReference type="InterPro" id="IPR027838">
    <property type="entry name" value="DUF4585"/>
</dbReference>
<feature type="compositionally biased region" description="Basic and acidic residues" evidence="1">
    <location>
        <begin position="1814"/>
        <end position="1823"/>
    </location>
</feature>
<dbReference type="Pfam" id="PF15232">
    <property type="entry name" value="DUF4585"/>
    <property type="match status" value="1"/>
</dbReference>
<feature type="region of interest" description="Disordered" evidence="1">
    <location>
        <begin position="1058"/>
        <end position="1135"/>
    </location>
</feature>
<feature type="region of interest" description="Disordered" evidence="1">
    <location>
        <begin position="267"/>
        <end position="338"/>
    </location>
</feature>
<dbReference type="GO" id="GO:0030018">
    <property type="term" value="C:Z disc"/>
    <property type="evidence" value="ECO:0007669"/>
    <property type="project" value="TreeGrafter"/>
</dbReference>
<feature type="region of interest" description="Disordered" evidence="1">
    <location>
        <begin position="170"/>
        <end position="206"/>
    </location>
</feature>
<feature type="compositionally biased region" description="Polar residues" evidence="1">
    <location>
        <begin position="97"/>
        <end position="107"/>
    </location>
</feature>
<feature type="compositionally biased region" description="Basic and acidic residues" evidence="1">
    <location>
        <begin position="267"/>
        <end position="278"/>
    </location>
</feature>
<feature type="domain" description="DUF4585" evidence="2">
    <location>
        <begin position="1953"/>
        <end position="2024"/>
    </location>
</feature>
<feature type="compositionally biased region" description="Low complexity" evidence="1">
    <location>
        <begin position="1923"/>
        <end position="1942"/>
    </location>
</feature>
<feature type="region of interest" description="Disordered" evidence="1">
    <location>
        <begin position="78"/>
        <end position="107"/>
    </location>
</feature>
<reference evidence="3" key="1">
    <citation type="submission" date="2023-08" db="EMBL/GenBank/DDBJ databases">
        <authorList>
            <person name="Alioto T."/>
            <person name="Alioto T."/>
            <person name="Gomez Garrido J."/>
        </authorList>
    </citation>
    <scope>NUCLEOTIDE SEQUENCE</scope>
</reference>
<evidence type="ECO:0000313" key="4">
    <source>
        <dbReference type="Proteomes" id="UP001178508"/>
    </source>
</evidence>
<feature type="compositionally biased region" description="Basic and acidic residues" evidence="1">
    <location>
        <begin position="1470"/>
        <end position="1479"/>
    </location>
</feature>
<feature type="region of interest" description="Disordered" evidence="1">
    <location>
        <begin position="1798"/>
        <end position="1861"/>
    </location>
</feature>
<feature type="compositionally biased region" description="Basic and acidic residues" evidence="1">
    <location>
        <begin position="1888"/>
        <end position="1906"/>
    </location>
</feature>
<feature type="region of interest" description="Disordered" evidence="1">
    <location>
        <begin position="1456"/>
        <end position="1497"/>
    </location>
</feature>
<dbReference type="Proteomes" id="UP001178508">
    <property type="component" value="Chromosome 19"/>
</dbReference>
<feature type="region of interest" description="Disordered" evidence="1">
    <location>
        <begin position="1888"/>
        <end position="1942"/>
    </location>
</feature>
<accession>A0AAV1H8W0</accession>
<feature type="region of interest" description="Disordered" evidence="1">
    <location>
        <begin position="461"/>
        <end position="500"/>
    </location>
</feature>